<dbReference type="Proteomes" id="UP001164472">
    <property type="component" value="Chromosome"/>
</dbReference>
<feature type="domain" description="3-hydroxyacyl-CoA dehydrogenase NAD binding" evidence="7">
    <location>
        <begin position="38"/>
        <end position="213"/>
    </location>
</feature>
<dbReference type="SUPFAM" id="SSF51735">
    <property type="entry name" value="NAD(P)-binding Rossmann-fold domains"/>
    <property type="match status" value="1"/>
</dbReference>
<dbReference type="PANTHER" id="PTHR23309:SF51">
    <property type="entry name" value="3-HYDROXYACYL-COA DEHYDROGENASE-RELATED"/>
    <property type="match status" value="1"/>
</dbReference>
<evidence type="ECO:0000259" key="7">
    <source>
        <dbReference type="Pfam" id="PF02737"/>
    </source>
</evidence>
<gene>
    <name evidence="8" type="ORF">NNL22_06655</name>
</gene>
<feature type="domain" description="3-hydroxyacyl-CoA dehydrogenase C-terminal" evidence="6">
    <location>
        <begin position="346"/>
        <end position="417"/>
    </location>
</feature>
<dbReference type="GO" id="GO:0016829">
    <property type="term" value="F:lyase activity"/>
    <property type="evidence" value="ECO:0007669"/>
    <property type="project" value="UniProtKB-KW"/>
</dbReference>
<feature type="domain" description="3-hydroxyacyl-CoA dehydrogenase C-terminal" evidence="6">
    <location>
        <begin position="219"/>
        <end position="312"/>
    </location>
</feature>
<dbReference type="Pfam" id="PF00725">
    <property type="entry name" value="3HCDH"/>
    <property type="match status" value="2"/>
</dbReference>
<dbReference type="EMBL" id="CP101527">
    <property type="protein sequence ID" value="UZW76257.1"/>
    <property type="molecule type" value="Genomic_DNA"/>
</dbReference>
<evidence type="ECO:0000256" key="5">
    <source>
        <dbReference type="ARBA" id="ARBA00023268"/>
    </source>
</evidence>
<dbReference type="SUPFAM" id="SSF48179">
    <property type="entry name" value="6-phosphogluconate dehydrogenase C-terminal domain-like"/>
    <property type="match status" value="2"/>
</dbReference>
<dbReference type="RefSeq" id="WP_251812107.1">
    <property type="nucleotide sequence ID" value="NZ_CP101527.1"/>
</dbReference>
<keyword evidence="9" id="KW-1185">Reference proteome</keyword>
<dbReference type="AlphaFoldDB" id="A0A9E8HMX5"/>
<dbReference type="FunFam" id="3.40.50.720:FF:000009">
    <property type="entry name" value="Fatty oxidation complex, alpha subunit"/>
    <property type="match status" value="1"/>
</dbReference>
<evidence type="ECO:0000256" key="2">
    <source>
        <dbReference type="ARBA" id="ARBA00023027"/>
    </source>
</evidence>
<protein>
    <submittedName>
        <fullName evidence="8">3-hydroxyacyl-CoA dehydrogenase</fullName>
    </submittedName>
</protein>
<dbReference type="InterPro" id="IPR006176">
    <property type="entry name" value="3-OHacyl-CoA_DH_NAD-bd"/>
</dbReference>
<dbReference type="InterPro" id="IPR036291">
    <property type="entry name" value="NAD(P)-bd_dom_sf"/>
</dbReference>
<evidence type="ECO:0000256" key="1">
    <source>
        <dbReference type="ARBA" id="ARBA00023002"/>
    </source>
</evidence>
<keyword evidence="5" id="KW-0511">Multifunctional enzyme</keyword>
<keyword evidence="4" id="KW-0456">Lyase</keyword>
<dbReference type="PANTHER" id="PTHR23309">
    <property type="entry name" value="3-HYDROXYACYL-COA DEHYROGENASE"/>
    <property type="match status" value="1"/>
</dbReference>
<dbReference type="GO" id="GO:0070403">
    <property type="term" value="F:NAD+ binding"/>
    <property type="evidence" value="ECO:0007669"/>
    <property type="project" value="InterPro"/>
</dbReference>
<dbReference type="FunFam" id="1.10.1040.50:FF:000006">
    <property type="entry name" value="Peroxisomal bifunctional enzyme"/>
    <property type="match status" value="1"/>
</dbReference>
<dbReference type="InterPro" id="IPR006108">
    <property type="entry name" value="3HC_DH_C"/>
</dbReference>
<dbReference type="Pfam" id="PF02737">
    <property type="entry name" value="3HCDH_N"/>
    <property type="match status" value="1"/>
</dbReference>
<reference evidence="8" key="1">
    <citation type="submission" date="2022-07" db="EMBL/GenBank/DDBJ databases">
        <title>Alkalimarinus sp. nov., isolated from gut of a Alitta virens.</title>
        <authorList>
            <person name="Yang A.I."/>
            <person name="Shin N.-R."/>
        </authorList>
    </citation>
    <scope>NUCLEOTIDE SEQUENCE</scope>
    <source>
        <strain evidence="8">FA028</strain>
    </source>
</reference>
<dbReference type="GO" id="GO:0016853">
    <property type="term" value="F:isomerase activity"/>
    <property type="evidence" value="ECO:0007669"/>
    <property type="project" value="UniProtKB-KW"/>
</dbReference>
<proteinExistence type="predicted"/>
<dbReference type="KEGG" id="asem:NNL22_06655"/>
<keyword evidence="1" id="KW-0560">Oxidoreductase</keyword>
<evidence type="ECO:0000256" key="3">
    <source>
        <dbReference type="ARBA" id="ARBA00023235"/>
    </source>
</evidence>
<dbReference type="GO" id="GO:0016616">
    <property type="term" value="F:oxidoreductase activity, acting on the CH-OH group of donors, NAD or NADP as acceptor"/>
    <property type="evidence" value="ECO:0007669"/>
    <property type="project" value="InterPro"/>
</dbReference>
<evidence type="ECO:0000313" key="8">
    <source>
        <dbReference type="EMBL" id="UZW76257.1"/>
    </source>
</evidence>
<name>A0A9E8HMX5_9ALTE</name>
<evidence type="ECO:0000259" key="6">
    <source>
        <dbReference type="Pfam" id="PF00725"/>
    </source>
</evidence>
<evidence type="ECO:0000313" key="9">
    <source>
        <dbReference type="Proteomes" id="UP001164472"/>
    </source>
</evidence>
<keyword evidence="3" id="KW-0413">Isomerase</keyword>
<accession>A0A9E8HMX5</accession>
<organism evidence="8 9">
    <name type="scientific">Alkalimarinus sediminis</name>
    <dbReference type="NCBI Taxonomy" id="1632866"/>
    <lineage>
        <taxon>Bacteria</taxon>
        <taxon>Pseudomonadati</taxon>
        <taxon>Pseudomonadota</taxon>
        <taxon>Gammaproteobacteria</taxon>
        <taxon>Alteromonadales</taxon>
        <taxon>Alteromonadaceae</taxon>
        <taxon>Alkalimarinus</taxon>
    </lineage>
</organism>
<keyword evidence="2" id="KW-0520">NAD</keyword>
<dbReference type="Gene3D" id="1.10.1040.50">
    <property type="match status" value="1"/>
</dbReference>
<sequence length="432" mass="48011">MMNNHFEERAAQYLISAKQAAESIPGLDPTTPVRDIQTVGIIGAGTMGAGIAMNFANAGFQVILLELKQEALDRGLENIRKNYGYTLKKGKLTQEQIDNNLSYIQGSLSYSDLREADLVIEAVFENIEIKKSVFKQLDETCQPGAILATNTSYLDVNEIAAVTKRPKDVIGLHFFSPANIMRLLEIVRADATADDVLLSTLKIAHTIKKVPVISGVCWGFIGNRMFEPYGREASRLVLEGASPAQVDKALTDFGFAMGFCSVIDLAGIDVGFFAREGIRAQLEHDPSYQIICDKLYQLERYGQKTGRGFYIYEGRDRIDDPEVLALAKETAEALNITQRKISDEEIVERCLFSMINEAIKILNEGIAYRASDIDLVFVNGYGFPASKGGPMFYAKELGLAHILERIKYYQSVLGEHGQKWFEPADNFLSCQL</sequence>
<dbReference type="Gene3D" id="3.40.50.720">
    <property type="entry name" value="NAD(P)-binding Rossmann-like Domain"/>
    <property type="match status" value="1"/>
</dbReference>
<dbReference type="InterPro" id="IPR008927">
    <property type="entry name" value="6-PGluconate_DH-like_C_sf"/>
</dbReference>
<evidence type="ECO:0000256" key="4">
    <source>
        <dbReference type="ARBA" id="ARBA00023239"/>
    </source>
</evidence>
<dbReference type="GO" id="GO:0006631">
    <property type="term" value="P:fatty acid metabolic process"/>
    <property type="evidence" value="ECO:0007669"/>
    <property type="project" value="InterPro"/>
</dbReference>